<gene>
    <name evidence="2" type="ORF">GCM10023321_44590</name>
</gene>
<dbReference type="InterPro" id="IPR024244">
    <property type="entry name" value="DUF2537"/>
</dbReference>
<keyword evidence="1" id="KW-0472">Membrane</keyword>
<keyword evidence="1" id="KW-1133">Transmembrane helix</keyword>
<evidence type="ECO:0000256" key="1">
    <source>
        <dbReference type="SAM" id="Phobius"/>
    </source>
</evidence>
<sequence>MTLAGREREEPTPWATGLTVAAIMGGLVFVIDLLLARSLAASFGWVWIPANLLMTAGLTPSYLLLRHQRTWRWVAYGVAAGLGVAWFALLVGLAFAGPRG</sequence>
<dbReference type="RefSeq" id="WP_185063688.1">
    <property type="nucleotide sequence ID" value="NZ_BAABJP010000021.1"/>
</dbReference>
<name>A0ABP9QFA0_9PSEU</name>
<organism evidence="2 3">
    <name type="scientific">Pseudonocardia eucalypti</name>
    <dbReference type="NCBI Taxonomy" id="648755"/>
    <lineage>
        <taxon>Bacteria</taxon>
        <taxon>Bacillati</taxon>
        <taxon>Actinomycetota</taxon>
        <taxon>Actinomycetes</taxon>
        <taxon>Pseudonocardiales</taxon>
        <taxon>Pseudonocardiaceae</taxon>
        <taxon>Pseudonocardia</taxon>
    </lineage>
</organism>
<evidence type="ECO:0008006" key="4">
    <source>
        <dbReference type="Google" id="ProtNLM"/>
    </source>
</evidence>
<protein>
    <recommendedName>
        <fullName evidence="4">DUF2537 domain-containing protein</fullName>
    </recommendedName>
</protein>
<comment type="caution">
    <text evidence="2">The sequence shown here is derived from an EMBL/GenBank/DDBJ whole genome shotgun (WGS) entry which is preliminary data.</text>
</comment>
<reference evidence="3" key="1">
    <citation type="journal article" date="2019" name="Int. J. Syst. Evol. Microbiol.">
        <title>The Global Catalogue of Microorganisms (GCM) 10K type strain sequencing project: providing services to taxonomists for standard genome sequencing and annotation.</title>
        <authorList>
            <consortium name="The Broad Institute Genomics Platform"/>
            <consortium name="The Broad Institute Genome Sequencing Center for Infectious Disease"/>
            <person name="Wu L."/>
            <person name="Ma J."/>
        </authorList>
    </citation>
    <scope>NUCLEOTIDE SEQUENCE [LARGE SCALE GENOMIC DNA]</scope>
    <source>
        <strain evidence="3">JCM 18303</strain>
    </source>
</reference>
<feature type="transmembrane region" description="Helical" evidence="1">
    <location>
        <begin position="74"/>
        <end position="96"/>
    </location>
</feature>
<dbReference type="EMBL" id="BAABJP010000021">
    <property type="protein sequence ID" value="GAA5161004.1"/>
    <property type="molecule type" value="Genomic_DNA"/>
</dbReference>
<dbReference type="Proteomes" id="UP001428817">
    <property type="component" value="Unassembled WGS sequence"/>
</dbReference>
<feature type="transmembrane region" description="Helical" evidence="1">
    <location>
        <begin position="42"/>
        <end position="65"/>
    </location>
</feature>
<accession>A0ABP9QFA0</accession>
<evidence type="ECO:0000313" key="2">
    <source>
        <dbReference type="EMBL" id="GAA5161004.1"/>
    </source>
</evidence>
<feature type="transmembrane region" description="Helical" evidence="1">
    <location>
        <begin position="12"/>
        <end position="36"/>
    </location>
</feature>
<proteinExistence type="predicted"/>
<evidence type="ECO:0000313" key="3">
    <source>
        <dbReference type="Proteomes" id="UP001428817"/>
    </source>
</evidence>
<dbReference type="Pfam" id="PF10801">
    <property type="entry name" value="DUF2537"/>
    <property type="match status" value="1"/>
</dbReference>
<keyword evidence="3" id="KW-1185">Reference proteome</keyword>
<keyword evidence="1" id="KW-0812">Transmembrane</keyword>